<dbReference type="AlphaFoldDB" id="A0AA36UJE1"/>
<accession>A0AA36UJE1</accession>
<dbReference type="Proteomes" id="UP000004982">
    <property type="component" value="Unassembled WGS sequence"/>
</dbReference>
<name>A0AA36UJE1_9NEIS</name>
<proteinExistence type="predicted"/>
<evidence type="ECO:0000313" key="2">
    <source>
        <dbReference type="EMBL" id="EGQ77067.1"/>
    </source>
</evidence>
<keyword evidence="1" id="KW-1133">Transmembrane helix</keyword>
<keyword evidence="1" id="KW-0812">Transmembrane</keyword>
<dbReference type="EMBL" id="AFQE01000062">
    <property type="protein sequence ID" value="EGQ77067.1"/>
    <property type="molecule type" value="Genomic_DNA"/>
</dbReference>
<protein>
    <submittedName>
        <fullName evidence="2">Uncharacterized protein</fullName>
    </submittedName>
</protein>
<keyword evidence="1" id="KW-0472">Membrane</keyword>
<organism evidence="2 3">
    <name type="scientific">Neisseria macacae ATCC 33926</name>
    <dbReference type="NCBI Taxonomy" id="997348"/>
    <lineage>
        <taxon>Bacteria</taxon>
        <taxon>Pseudomonadati</taxon>
        <taxon>Pseudomonadota</taxon>
        <taxon>Betaproteobacteria</taxon>
        <taxon>Neisseriales</taxon>
        <taxon>Neisseriaceae</taxon>
        <taxon>Neisseria</taxon>
    </lineage>
</organism>
<feature type="transmembrane region" description="Helical" evidence="1">
    <location>
        <begin position="56"/>
        <end position="75"/>
    </location>
</feature>
<gene>
    <name evidence="2" type="ORF">HMPREF9418_1293</name>
</gene>
<evidence type="ECO:0000256" key="1">
    <source>
        <dbReference type="SAM" id="Phobius"/>
    </source>
</evidence>
<evidence type="ECO:0000313" key="3">
    <source>
        <dbReference type="Proteomes" id="UP000004982"/>
    </source>
</evidence>
<comment type="caution">
    <text evidence="2">The sequence shown here is derived from an EMBL/GenBank/DDBJ whole genome shotgun (WGS) entry which is preliminary data.</text>
</comment>
<sequence length="76" mass="8446">MRLWHAGHSVLLSDFGFPILLEQDGGYWAGAYGNIQLDCLPQQAGGFVVFEKMRKLFLRVIVILILGRLNIIGTAS</sequence>
<reference evidence="2 3" key="1">
    <citation type="submission" date="2011-05" db="EMBL/GenBank/DDBJ databases">
        <authorList>
            <person name="Muzny D."/>
            <person name="Qin X."/>
            <person name="Deng J."/>
            <person name="Jiang H."/>
            <person name="Liu Y."/>
            <person name="Qu J."/>
            <person name="Song X.-Z."/>
            <person name="Zhang L."/>
            <person name="Thornton R."/>
            <person name="Coyle M."/>
            <person name="Francisco L."/>
            <person name="Jackson L."/>
            <person name="Javaid M."/>
            <person name="Korchina V."/>
            <person name="Kovar C."/>
            <person name="Mata R."/>
            <person name="Mathew T."/>
            <person name="Ngo R."/>
            <person name="Nguyen L."/>
            <person name="Nguyen N."/>
            <person name="Okwuonu G."/>
            <person name="Ongeri F."/>
            <person name="Pham C."/>
            <person name="Simmons D."/>
            <person name="Wilczek-Boney K."/>
            <person name="Hale W."/>
            <person name="Jakkamsetti A."/>
            <person name="Pham P."/>
            <person name="Ruth R."/>
            <person name="San Lucas F."/>
            <person name="Warren J."/>
            <person name="Zhang J."/>
            <person name="Zhao Z."/>
            <person name="Zhou C."/>
            <person name="Zhu D."/>
            <person name="Lee S."/>
            <person name="Bess C."/>
            <person name="Blankenburg K."/>
            <person name="Forbes L."/>
            <person name="Fu Q."/>
            <person name="Gubbala S."/>
            <person name="Hirani K."/>
            <person name="Jayaseelan J.C."/>
            <person name="Lara F."/>
            <person name="Munidasa M."/>
            <person name="Palculict T."/>
            <person name="Patil S."/>
            <person name="Pu L.-L."/>
            <person name="Saada N."/>
            <person name="Tang L."/>
            <person name="Weissenberger G."/>
            <person name="Zhu Y."/>
            <person name="Hemphill L."/>
            <person name="Shang Y."/>
            <person name="Youmans B."/>
            <person name="Ayvaz T."/>
            <person name="Ross M."/>
            <person name="Santibanez J."/>
            <person name="Aqrawi P."/>
            <person name="Gross S."/>
            <person name="Joshi V."/>
            <person name="Fowler G."/>
            <person name="Nazareth L."/>
            <person name="Reid J."/>
            <person name="Worley K."/>
            <person name="Petrosino J."/>
            <person name="Highlander S."/>
            <person name="Gibbs R."/>
        </authorList>
    </citation>
    <scope>NUCLEOTIDE SEQUENCE [LARGE SCALE GENOMIC DNA]</scope>
    <source>
        <strain evidence="2 3">ATCC 33926</strain>
    </source>
</reference>